<dbReference type="GeneID" id="17358160"/>
<dbReference type="Pfam" id="PF23726">
    <property type="entry name" value="Beta-prop_RSE1_2nd"/>
    <property type="match status" value="1"/>
</dbReference>
<dbReference type="OrthoDB" id="514459at2759"/>
<feature type="compositionally biased region" description="Gly residues" evidence="1">
    <location>
        <begin position="1260"/>
        <end position="1271"/>
    </location>
</feature>
<dbReference type="InterPro" id="IPR050358">
    <property type="entry name" value="RSE1/DDB1/CFT1"/>
</dbReference>
<dbReference type="EMBL" id="GL433837">
    <property type="protein sequence ID" value="EFN58410.1"/>
    <property type="molecule type" value="Genomic_DNA"/>
</dbReference>
<gene>
    <name evidence="3" type="ORF">CHLNCDRAFT_140348</name>
</gene>
<dbReference type="SUPFAM" id="SSF50969">
    <property type="entry name" value="YVTN repeat-like/Quinoprotein amine dehydrogenase"/>
    <property type="match status" value="1"/>
</dbReference>
<dbReference type="InterPro" id="IPR011044">
    <property type="entry name" value="Quino_amine_DH_bsu"/>
</dbReference>
<evidence type="ECO:0000313" key="4">
    <source>
        <dbReference type="Proteomes" id="UP000008141"/>
    </source>
</evidence>
<dbReference type="PANTHER" id="PTHR10644">
    <property type="entry name" value="DNA REPAIR/RNA PROCESSING CPSF FAMILY"/>
    <property type="match status" value="1"/>
</dbReference>
<dbReference type="InParanoid" id="E1Z6U2"/>
<dbReference type="eggNOG" id="ENOG502SU4K">
    <property type="taxonomic scope" value="Eukaryota"/>
</dbReference>
<name>E1Z6U2_CHLVA</name>
<evidence type="ECO:0000313" key="3">
    <source>
        <dbReference type="EMBL" id="EFN58410.1"/>
    </source>
</evidence>
<dbReference type="RefSeq" id="XP_005850512.1">
    <property type="nucleotide sequence ID" value="XM_005850450.1"/>
</dbReference>
<feature type="compositionally biased region" description="Low complexity" evidence="1">
    <location>
        <begin position="938"/>
        <end position="953"/>
    </location>
</feature>
<feature type="compositionally biased region" description="Low complexity" evidence="1">
    <location>
        <begin position="973"/>
        <end position="994"/>
    </location>
</feature>
<dbReference type="InterPro" id="IPR058543">
    <property type="entry name" value="Beta-prop_RSE1/DDB1/CPSF1_2nd"/>
</dbReference>
<organism evidence="4">
    <name type="scientific">Chlorella variabilis</name>
    <name type="common">Green alga</name>
    <dbReference type="NCBI Taxonomy" id="554065"/>
    <lineage>
        <taxon>Eukaryota</taxon>
        <taxon>Viridiplantae</taxon>
        <taxon>Chlorophyta</taxon>
        <taxon>core chlorophytes</taxon>
        <taxon>Trebouxiophyceae</taxon>
        <taxon>Chlorellales</taxon>
        <taxon>Chlorellaceae</taxon>
        <taxon>Chlorella clade</taxon>
        <taxon>Chlorella</taxon>
    </lineage>
</organism>
<keyword evidence="4" id="KW-1185">Reference proteome</keyword>
<evidence type="ECO:0000256" key="1">
    <source>
        <dbReference type="SAM" id="MobiDB-lite"/>
    </source>
</evidence>
<feature type="compositionally biased region" description="Basic and acidic residues" evidence="1">
    <location>
        <begin position="1244"/>
        <end position="1254"/>
    </location>
</feature>
<feature type="region of interest" description="Disordered" evidence="1">
    <location>
        <begin position="1107"/>
        <end position="1132"/>
    </location>
</feature>
<feature type="region of interest" description="Disordered" evidence="1">
    <location>
        <begin position="936"/>
        <end position="1001"/>
    </location>
</feature>
<dbReference type="KEGG" id="cvr:CHLNCDRAFT_140348"/>
<dbReference type="InterPro" id="IPR015943">
    <property type="entry name" value="WD40/YVTN_repeat-like_dom_sf"/>
</dbReference>
<dbReference type="Gene3D" id="2.130.10.10">
    <property type="entry name" value="YVTN repeat-like/Quinoprotein amine dehydrogenase"/>
    <property type="match status" value="2"/>
</dbReference>
<proteinExistence type="predicted"/>
<evidence type="ECO:0000259" key="2">
    <source>
        <dbReference type="Pfam" id="PF23726"/>
    </source>
</evidence>
<sequence length="1412" mass="143003">MLLVTQCRPAGGPVVAASAFQDDVGGVLVATDSTVSFYACGGGSGDSGVEQRWQHHCPLSSSRVEYIAPLTDGAFLVIVSSSRVGHGAEPPQIALVAAAPLAGSGPSTGDTVTHFDVLAAAPLEAAEQQHGELRAWRPAFSSVARCSSSGGSGAVLMLAASLRQGTVHLVRAERHGERDWSLSSTETSLCHLLTTEPGAAIVVESAALGPASACLAPGGSLHCTLLYSSIMLGGGARVRHVACLEVQAQDSSLSSCCWFIGNVHPSTSLVAALPGARTLVASACRLLLVQADAPRERVQVAVQLAGRPTCAAALSRHVAVVGDSQGQLVLLDLRHPSTAPVARGLLPAAPSCLAFMAAGQRPDCAAGEAEGAGRAVDEAPSPAAGILFAGSTGGSVFLEVPEAALDAEGSAEAQQEAADPAAWQLASGGGVDRLAASAAPVTFCQLIDCPSGCGDKRLLMCCGTAPFGRLALGRMAAGLRPLAVGGDHLPGLVRLLALQASGTAAARCYLLLSSEDPAADAAGHGWTTVLEATAGGLHAAVLPGLHLEAATLLAAGLPGGHMLQVTPQAVRTFCLSTGALQSCWQPPSGAAISLAAACGQHVAVAYGGEVQVLYCGGGTGQMREERLLRLPQQASALALFQPGQGGCNAGGEVWVAAGLWMSNEVVLQPLSAEQPAARLGLAHHQPRSLAVCQLGGSGGGRHLVAGTSSGEVVWWRLVTRLDASGAVCGVQLEEGGWARAGLAAVSLHALHQPGILAVSDQALLLAAPHPERSPAAARVHGGQGLTAACALPAGSQPQANSLAYIQAGRLHIGCLEPGVQLRWDEAALGGGAAPRAAAYHAASGCAAVACSERGGGSSLRLVDVGAMREVARVPLPPRHTVTALAVAPLPCSSGWQRQASGHGGEAGAGAAAYGQPQAQAQQPGCAQFLLVATAPERGAAPPSHGSGEGSPAAGEERLPLPADSDASQPWWRQQGQQGQQGQQQQGQQGQQGQQDGVPWRPQGSLSVYEVRFSLAVVHPEAEPLYASPAAAAEDGAATASSSEPAPAAPAAAATQPPLLAAGCDDGAVRLYRVYVDDAGVERRHALESSLAAITVAVPPLHLAGEQAPDAEASVAAGPHQRPAGSAASRPAAPVASAHGSRRLWQGHVALQLVAQAPTAFEGCPTSLAVRGSAVYALDLFSSLTVFRAQPVAAGQLPSLVPLAADPSGRHVSAMLPLSEGKVVAGLQSGGLLLLRRDEEAERHRQDAVRKRWEQLQEQGAAGGTDGSGSGGPPAPTLRDAAPLDVAASYHTPSGFAGMGAGVLGVPLRRVEELYRSEGTSSTTDGADGCQPAPMATLVCTNGTVLSARLLTPAQHQQLVALQRAVLIACEEGGCIDGAKLMAAYLQPDLLQQLEQAFPVALVEQGRDILGLL</sequence>
<dbReference type="STRING" id="554065.E1Z6U2"/>
<feature type="compositionally biased region" description="Low complexity" evidence="1">
    <location>
        <begin position="1122"/>
        <end position="1132"/>
    </location>
</feature>
<feature type="region of interest" description="Disordered" evidence="1">
    <location>
        <begin position="1244"/>
        <end position="1279"/>
    </location>
</feature>
<feature type="domain" description="RSE1/DDB1/CPSF1 second beta-propeller" evidence="2">
    <location>
        <begin position="489"/>
        <end position="812"/>
    </location>
</feature>
<protein>
    <recommendedName>
        <fullName evidence="2">RSE1/DDB1/CPSF1 second beta-propeller domain-containing protein</fullName>
    </recommendedName>
</protein>
<dbReference type="Proteomes" id="UP000008141">
    <property type="component" value="Unassembled WGS sequence"/>
</dbReference>
<accession>E1Z6U2</accession>
<reference evidence="3 4" key="1">
    <citation type="journal article" date="2010" name="Plant Cell">
        <title>The Chlorella variabilis NC64A genome reveals adaptation to photosymbiosis, coevolution with viruses, and cryptic sex.</title>
        <authorList>
            <person name="Blanc G."/>
            <person name="Duncan G."/>
            <person name="Agarkova I."/>
            <person name="Borodovsky M."/>
            <person name="Gurnon J."/>
            <person name="Kuo A."/>
            <person name="Lindquist E."/>
            <person name="Lucas S."/>
            <person name="Pangilinan J."/>
            <person name="Polle J."/>
            <person name="Salamov A."/>
            <person name="Terry A."/>
            <person name="Yamada T."/>
            <person name="Dunigan D.D."/>
            <person name="Grigoriev I.V."/>
            <person name="Claverie J.M."/>
            <person name="Van Etten J.L."/>
        </authorList>
    </citation>
    <scope>NUCLEOTIDE SEQUENCE [LARGE SCALE GENOMIC DNA]</scope>
    <source>
        <strain evidence="3 4">NC64A</strain>
    </source>
</reference>